<protein>
    <submittedName>
        <fullName evidence="1">Uncharacterized protein</fullName>
    </submittedName>
</protein>
<dbReference type="AlphaFoldDB" id="A0A3L0VUX2"/>
<accession>A0A3L0VUX2</accession>
<name>A0A3L0VUX2_ECOLX</name>
<dbReference type="EMBL" id="RNRV01000005">
    <property type="protein sequence ID" value="MHO03692.1"/>
    <property type="molecule type" value="Genomic_DNA"/>
</dbReference>
<sequence>MNLNGFIFQSAELKTISTQHLYIVLRVTTNGIYRHENSVSSFFFSFSQNKIQTDISINNKFITF</sequence>
<evidence type="ECO:0000313" key="1">
    <source>
        <dbReference type="EMBL" id="MHO03692.1"/>
    </source>
</evidence>
<proteinExistence type="predicted"/>
<organism evidence="1">
    <name type="scientific">Escherichia coli</name>
    <dbReference type="NCBI Taxonomy" id="562"/>
    <lineage>
        <taxon>Bacteria</taxon>
        <taxon>Pseudomonadati</taxon>
        <taxon>Pseudomonadota</taxon>
        <taxon>Gammaproteobacteria</taxon>
        <taxon>Enterobacterales</taxon>
        <taxon>Enterobacteriaceae</taxon>
        <taxon>Escherichia</taxon>
    </lineage>
</organism>
<reference evidence="1" key="1">
    <citation type="submission" date="2018-10" db="EMBL/GenBank/DDBJ databases">
        <authorList>
            <consortium name="NARMS: The National Antimicrobial Resistance Monitoring System"/>
        </authorList>
    </citation>
    <scope>NUCLEOTIDE SEQUENCE [LARGE SCALE GENOMIC DNA]</scope>
    <source>
        <strain evidence="1">CVM N17EC0388</strain>
    </source>
</reference>
<comment type="caution">
    <text evidence="1">The sequence shown here is derived from an EMBL/GenBank/DDBJ whole genome shotgun (WGS) entry which is preliminary data.</text>
</comment>
<gene>
    <name evidence="1" type="ORF">D9F05_04800</name>
</gene>